<sequence>MAINPDIRDQAYQFFIEEAPELLQVLESGLLTLSQDHSTAKIHSLMRAAHTLKGGSASVGLEAIALLAHRLETILRSFYSDEITIDTDLENQLLQAYDCIQLPLTEQISTGSFDPVHALAIADPIFTQIEARCGEALLETEAYMPSSSELGINMVASIFEVDVAQGLESLSHAIAKAEINQETDKVAESLQSQLDIFAGFAELFNLSDFAKMIQTVRQAWEAHSDRVLEIAKLALLDFERYRQSMISNQPNQPVQPCQALLDLIHSSDTSLTDLKPLEINNPLTETIETVDAKHNVSESIDDSMAVDLESIEINSGETNFDLILERINEISNQSINIDENQEQETTQNIDVSLLESLFGSQDTLEFIDNEDIPEFSEEFLEDPEELLEEIDYFDFIVESESLSNSLDDRSQNSPPLNSELEPEIVEAAIDNLAEDPVENAIAAASPLNSFNPFLTADLSTGSSLVPANPYRDDALSLPDAQTIVPMRSRAEAEAQTEPDAPIAPPLTVRVDSDRLERMNRLIGELSINHNSLFLQSDQLQGTLRELLNRFSRFQSLANQLRQFSDQSIVASERYRLRSDVPSAPTPLPPNMLGAPSSTDFSSTTVEFDSLEIDSYGLLHAQLQSIIEEVVQLEEAVDDVALYVRQSTQMLNQQRPTLTYLQDEITWARMVPIGEVLNRFPRMLRDLSATYGKPVELKLVGTEVLVDKAILEKLYNPLLHLIRNAFDHGIELPSVRQQQGKPEQGTIEIRTYHRGNQTIIEISDDGQGLNLDRIRGRIFELGWLTPDQLAVTPPAHLFDFIFEPGFSTARQVSKLSGRGVGLDVVRSQLKAVKGTVTVETTPGRGTTFTLRLPLMLTITKLVICAVSSATLALSVEHIAEILTPRPEQTRQYGNQRFLFWQQQIIPVYRLVDLLDYRCPLPETGSSKALVSVSSPRDWAAPMLVFHKDQQIFALEVDQVITEQELVIKPFSTTIAAPSYTYGCTILADGSLVPVIDAMALLATVLQPVTDSPSNSPASSSPRLAAALPTSAIPIKTAQSPTVLVVDDAATLRRSLAISLERVGFRVVQARDGQEAIDQLEQRSSIQLVICDLEMPNMNGFEFLNYRRQNPQIAKIPVAILTSRSNEKHRWLATHLGATAYFTKPYLEQEFLNAITDLIHASY</sequence>
<feature type="domain" description="Histidine kinase" evidence="9">
    <location>
        <begin position="617"/>
        <end position="855"/>
    </location>
</feature>
<dbReference type="CDD" id="cd16916">
    <property type="entry name" value="HATPase_CheA-like"/>
    <property type="match status" value="1"/>
</dbReference>
<feature type="domain" description="HPt" evidence="12">
    <location>
        <begin position="4"/>
        <end position="107"/>
    </location>
</feature>
<comment type="catalytic activity">
    <reaction evidence="1">
        <text>ATP + protein L-histidine = ADP + protein N-phospho-L-histidine.</text>
        <dbReference type="EC" id="2.7.13.3"/>
    </reaction>
</comment>
<dbReference type="InterPro" id="IPR036097">
    <property type="entry name" value="HisK_dim/P_sf"/>
</dbReference>
<dbReference type="InterPro" id="IPR001789">
    <property type="entry name" value="Sig_transdc_resp-reg_receiver"/>
</dbReference>
<name>A0A9E8ZDV5_9CYAN</name>
<gene>
    <name evidence="13" type="ORF">OXH18_19905</name>
</gene>
<evidence type="ECO:0000256" key="6">
    <source>
        <dbReference type="ARBA" id="ARBA00023012"/>
    </source>
</evidence>
<dbReference type="PRINTS" id="PR00344">
    <property type="entry name" value="BCTRLSENSOR"/>
</dbReference>
<evidence type="ECO:0000256" key="2">
    <source>
        <dbReference type="ARBA" id="ARBA00012438"/>
    </source>
</evidence>
<dbReference type="InterPro" id="IPR005467">
    <property type="entry name" value="His_kinase_dom"/>
</dbReference>
<dbReference type="Pfam" id="PF01584">
    <property type="entry name" value="CheW"/>
    <property type="match status" value="1"/>
</dbReference>
<dbReference type="RefSeq" id="WP_268609210.1">
    <property type="nucleotide sequence ID" value="NZ_CP113797.1"/>
</dbReference>
<evidence type="ECO:0000256" key="5">
    <source>
        <dbReference type="ARBA" id="ARBA00022777"/>
    </source>
</evidence>
<dbReference type="Gene3D" id="3.30.565.10">
    <property type="entry name" value="Histidine kinase-like ATPase, C-terminal domain"/>
    <property type="match status" value="1"/>
</dbReference>
<evidence type="ECO:0000256" key="3">
    <source>
        <dbReference type="ARBA" id="ARBA00022553"/>
    </source>
</evidence>
<protein>
    <recommendedName>
        <fullName evidence="2">histidine kinase</fullName>
        <ecNumber evidence="2">2.7.13.3</ecNumber>
    </recommendedName>
</protein>
<dbReference type="FunFam" id="3.30.565.10:FF:000016">
    <property type="entry name" value="Chemotaxis protein CheA, putative"/>
    <property type="match status" value="1"/>
</dbReference>
<evidence type="ECO:0000259" key="12">
    <source>
        <dbReference type="PROSITE" id="PS50894"/>
    </source>
</evidence>
<dbReference type="SUPFAM" id="SSF50341">
    <property type="entry name" value="CheW-like"/>
    <property type="match status" value="1"/>
</dbReference>
<evidence type="ECO:0000256" key="8">
    <source>
        <dbReference type="PROSITE-ProRule" id="PRU00169"/>
    </source>
</evidence>
<dbReference type="InterPro" id="IPR002545">
    <property type="entry name" value="CheW-lke_dom"/>
</dbReference>
<dbReference type="InterPro" id="IPR003594">
    <property type="entry name" value="HATPase_dom"/>
</dbReference>
<proteinExistence type="predicted"/>
<dbReference type="InterPro" id="IPR008207">
    <property type="entry name" value="Sig_transdc_His_kin_Hpt_dom"/>
</dbReference>
<dbReference type="SMART" id="SM01231">
    <property type="entry name" value="H-kinase_dim"/>
    <property type="match status" value="1"/>
</dbReference>
<accession>A0A9E8ZDV5</accession>
<dbReference type="GO" id="GO:0006935">
    <property type="term" value="P:chemotaxis"/>
    <property type="evidence" value="ECO:0007669"/>
    <property type="project" value="InterPro"/>
</dbReference>
<keyword evidence="5" id="KW-0418">Kinase</keyword>
<feature type="domain" description="Response regulatory" evidence="10">
    <location>
        <begin position="1040"/>
        <end position="1157"/>
    </location>
</feature>
<dbReference type="Gene3D" id="2.30.30.40">
    <property type="entry name" value="SH3 Domains"/>
    <property type="match status" value="1"/>
</dbReference>
<dbReference type="InterPro" id="IPR036061">
    <property type="entry name" value="CheW-like_dom_sf"/>
</dbReference>
<dbReference type="KEGG" id="tsin:OXH18_19905"/>
<evidence type="ECO:0000256" key="7">
    <source>
        <dbReference type="PROSITE-ProRule" id="PRU00110"/>
    </source>
</evidence>
<dbReference type="SUPFAM" id="SSF52172">
    <property type="entry name" value="CheY-like"/>
    <property type="match status" value="1"/>
</dbReference>
<dbReference type="InterPro" id="IPR004105">
    <property type="entry name" value="CheA-like_dim"/>
</dbReference>
<reference evidence="13" key="1">
    <citation type="submission" date="2022-12" db="EMBL/GenBank/DDBJ databases">
        <title>Polyphasic identification of a Novel Hot-Spring Cyanobacterium Ocullathermofonsia sinensis gen nov. sp. nov. and Genomic Insights on its Adaptations to the Thermal Habitat.</title>
        <authorList>
            <person name="Daroch M."/>
            <person name="Tang J."/>
            <person name="Jiang Y."/>
        </authorList>
    </citation>
    <scope>NUCLEOTIDE SEQUENCE</scope>
    <source>
        <strain evidence="13">PKUAC-SCTA174</strain>
    </source>
</reference>
<dbReference type="Gene3D" id="1.20.120.160">
    <property type="entry name" value="HPT domain"/>
    <property type="match status" value="1"/>
</dbReference>
<evidence type="ECO:0000259" key="11">
    <source>
        <dbReference type="PROSITE" id="PS50851"/>
    </source>
</evidence>
<dbReference type="SMART" id="SM00073">
    <property type="entry name" value="HPT"/>
    <property type="match status" value="1"/>
</dbReference>
<dbReference type="CDD" id="cd00088">
    <property type="entry name" value="HPT"/>
    <property type="match status" value="1"/>
</dbReference>
<dbReference type="PROSITE" id="PS50851">
    <property type="entry name" value="CHEW"/>
    <property type="match status" value="1"/>
</dbReference>
<dbReference type="Pfam" id="PF00072">
    <property type="entry name" value="Response_reg"/>
    <property type="match status" value="1"/>
</dbReference>
<dbReference type="Proteomes" id="UP001163152">
    <property type="component" value="Chromosome"/>
</dbReference>
<dbReference type="Pfam" id="PF02518">
    <property type="entry name" value="HATPase_c"/>
    <property type="match status" value="1"/>
</dbReference>
<keyword evidence="6" id="KW-0902">Two-component regulatory system</keyword>
<dbReference type="Gene3D" id="1.10.287.560">
    <property type="entry name" value="Histidine kinase CheA-like, homodimeric domain"/>
    <property type="match status" value="1"/>
</dbReference>
<dbReference type="EMBL" id="CP113797">
    <property type="protein sequence ID" value="WAL59415.1"/>
    <property type="molecule type" value="Genomic_DNA"/>
</dbReference>
<dbReference type="PROSITE" id="PS50110">
    <property type="entry name" value="RESPONSE_REGULATORY"/>
    <property type="match status" value="1"/>
</dbReference>
<dbReference type="SUPFAM" id="SSF55874">
    <property type="entry name" value="ATPase domain of HSP90 chaperone/DNA topoisomerase II/histidine kinase"/>
    <property type="match status" value="1"/>
</dbReference>
<dbReference type="Pfam" id="PF02895">
    <property type="entry name" value="H-kinase_dim"/>
    <property type="match status" value="1"/>
</dbReference>
<feature type="modified residue" description="4-aspartylphosphate" evidence="8">
    <location>
        <position position="1090"/>
    </location>
</feature>
<dbReference type="EC" id="2.7.13.3" evidence="2"/>
<dbReference type="PANTHER" id="PTHR43395:SF1">
    <property type="entry name" value="CHEMOTAXIS PROTEIN CHEA"/>
    <property type="match status" value="1"/>
</dbReference>
<evidence type="ECO:0000313" key="14">
    <source>
        <dbReference type="Proteomes" id="UP001163152"/>
    </source>
</evidence>
<dbReference type="SMART" id="SM00387">
    <property type="entry name" value="HATPase_c"/>
    <property type="match status" value="1"/>
</dbReference>
<dbReference type="GO" id="GO:0000155">
    <property type="term" value="F:phosphorelay sensor kinase activity"/>
    <property type="evidence" value="ECO:0007669"/>
    <property type="project" value="InterPro"/>
</dbReference>
<dbReference type="AlphaFoldDB" id="A0A9E8ZDV5"/>
<evidence type="ECO:0000259" key="9">
    <source>
        <dbReference type="PROSITE" id="PS50109"/>
    </source>
</evidence>
<dbReference type="InterPro" id="IPR011006">
    <property type="entry name" value="CheY-like_superfamily"/>
</dbReference>
<dbReference type="Pfam" id="PF01627">
    <property type="entry name" value="Hpt"/>
    <property type="match status" value="1"/>
</dbReference>
<dbReference type="GO" id="GO:0005737">
    <property type="term" value="C:cytoplasm"/>
    <property type="evidence" value="ECO:0007669"/>
    <property type="project" value="InterPro"/>
</dbReference>
<evidence type="ECO:0000256" key="4">
    <source>
        <dbReference type="ARBA" id="ARBA00022679"/>
    </source>
</evidence>
<feature type="domain" description="CheW-like" evidence="11">
    <location>
        <begin position="857"/>
        <end position="1005"/>
    </location>
</feature>
<dbReference type="PROSITE" id="PS50894">
    <property type="entry name" value="HPT"/>
    <property type="match status" value="1"/>
</dbReference>
<dbReference type="SMART" id="SM00448">
    <property type="entry name" value="REC"/>
    <property type="match status" value="1"/>
</dbReference>
<dbReference type="SMART" id="SM00260">
    <property type="entry name" value="CheW"/>
    <property type="match status" value="1"/>
</dbReference>
<dbReference type="PANTHER" id="PTHR43395">
    <property type="entry name" value="SENSOR HISTIDINE KINASE CHEA"/>
    <property type="match status" value="1"/>
</dbReference>
<keyword evidence="3 8" id="KW-0597">Phosphoprotein</keyword>
<dbReference type="InterPro" id="IPR037006">
    <property type="entry name" value="CheA-like_homodim_sf"/>
</dbReference>
<organism evidence="13 14">
    <name type="scientific">Thermocoleostomius sinensis A174</name>
    <dbReference type="NCBI Taxonomy" id="2016057"/>
    <lineage>
        <taxon>Bacteria</taxon>
        <taxon>Bacillati</taxon>
        <taxon>Cyanobacteriota</taxon>
        <taxon>Cyanophyceae</taxon>
        <taxon>Oculatellales</taxon>
        <taxon>Oculatellaceae</taxon>
        <taxon>Thermocoleostomius</taxon>
    </lineage>
</organism>
<keyword evidence="4" id="KW-0808">Transferase</keyword>
<dbReference type="InterPro" id="IPR036641">
    <property type="entry name" value="HPT_dom_sf"/>
</dbReference>
<dbReference type="InterPro" id="IPR051315">
    <property type="entry name" value="Bact_Chemotaxis_CheA"/>
</dbReference>
<dbReference type="SUPFAM" id="SSF47226">
    <property type="entry name" value="Histidine-containing phosphotransfer domain, HPT domain"/>
    <property type="match status" value="1"/>
</dbReference>
<evidence type="ECO:0000259" key="10">
    <source>
        <dbReference type="PROSITE" id="PS50110"/>
    </source>
</evidence>
<dbReference type="Gene3D" id="3.40.50.2300">
    <property type="match status" value="1"/>
</dbReference>
<evidence type="ECO:0000256" key="1">
    <source>
        <dbReference type="ARBA" id="ARBA00000085"/>
    </source>
</evidence>
<keyword evidence="14" id="KW-1185">Reference proteome</keyword>
<dbReference type="PROSITE" id="PS50109">
    <property type="entry name" value="HIS_KIN"/>
    <property type="match status" value="1"/>
</dbReference>
<feature type="modified residue" description="Phosphohistidine" evidence="7">
    <location>
        <position position="50"/>
    </location>
</feature>
<dbReference type="InterPro" id="IPR004358">
    <property type="entry name" value="Sig_transdc_His_kin-like_C"/>
</dbReference>
<evidence type="ECO:0000313" key="13">
    <source>
        <dbReference type="EMBL" id="WAL59415.1"/>
    </source>
</evidence>
<dbReference type="InterPro" id="IPR036890">
    <property type="entry name" value="HATPase_C_sf"/>
</dbReference>
<dbReference type="SUPFAM" id="SSF47384">
    <property type="entry name" value="Homodimeric domain of signal transducing histidine kinase"/>
    <property type="match status" value="1"/>
</dbReference>